<dbReference type="SUPFAM" id="SSF52540">
    <property type="entry name" value="P-loop containing nucleoside triphosphate hydrolases"/>
    <property type="match status" value="2"/>
</dbReference>
<reference evidence="13 14" key="1">
    <citation type="journal article" date="2021" name="Commun. Biol.">
        <title>The genome of Shorea leprosula (Dipterocarpaceae) highlights the ecological relevance of drought in aseasonal tropical rainforests.</title>
        <authorList>
            <person name="Ng K.K.S."/>
            <person name="Kobayashi M.J."/>
            <person name="Fawcett J.A."/>
            <person name="Hatakeyama M."/>
            <person name="Paape T."/>
            <person name="Ng C.H."/>
            <person name="Ang C.C."/>
            <person name="Tnah L.H."/>
            <person name="Lee C.T."/>
            <person name="Nishiyama T."/>
            <person name="Sese J."/>
            <person name="O'Brien M.J."/>
            <person name="Copetti D."/>
            <person name="Mohd Noor M.I."/>
            <person name="Ong R.C."/>
            <person name="Putra M."/>
            <person name="Sireger I.Z."/>
            <person name="Indrioko S."/>
            <person name="Kosugi Y."/>
            <person name="Izuno A."/>
            <person name="Isagi Y."/>
            <person name="Lee S.L."/>
            <person name="Shimizu K.K."/>
        </authorList>
    </citation>
    <scope>NUCLEOTIDE SEQUENCE [LARGE SCALE GENOMIC DNA]</scope>
    <source>
        <strain evidence="13">214</strain>
    </source>
</reference>
<organism evidence="13 14">
    <name type="scientific">Rubroshorea leprosula</name>
    <dbReference type="NCBI Taxonomy" id="152421"/>
    <lineage>
        <taxon>Eukaryota</taxon>
        <taxon>Viridiplantae</taxon>
        <taxon>Streptophyta</taxon>
        <taxon>Embryophyta</taxon>
        <taxon>Tracheophyta</taxon>
        <taxon>Spermatophyta</taxon>
        <taxon>Magnoliopsida</taxon>
        <taxon>eudicotyledons</taxon>
        <taxon>Gunneridae</taxon>
        <taxon>Pentapetalae</taxon>
        <taxon>rosids</taxon>
        <taxon>malvids</taxon>
        <taxon>Malvales</taxon>
        <taxon>Dipterocarpaceae</taxon>
        <taxon>Rubroshorea</taxon>
    </lineage>
</organism>
<dbReference type="SMART" id="SM00382">
    <property type="entry name" value="AAA"/>
    <property type="match status" value="2"/>
</dbReference>
<dbReference type="InterPro" id="IPR027417">
    <property type="entry name" value="P-loop_NTPase"/>
</dbReference>
<dbReference type="EMBL" id="BPVZ01000062">
    <property type="protein sequence ID" value="GKV23288.1"/>
    <property type="molecule type" value="Genomic_DNA"/>
</dbReference>
<dbReference type="FunFam" id="3.40.50.300:FF:000157">
    <property type="entry name" value="ABC transporter G family member 34"/>
    <property type="match status" value="1"/>
</dbReference>
<comment type="caution">
    <text evidence="13">The sequence shown here is derived from an EMBL/GenBank/DDBJ whole genome shotgun (WGS) entry which is preliminary data.</text>
</comment>
<comment type="similarity">
    <text evidence="2">Belongs to the ABC transporter superfamily. ABCG family. PDR (TC 3.A.1.205) subfamily.</text>
</comment>
<feature type="transmembrane region" description="Helical" evidence="11">
    <location>
        <begin position="1311"/>
        <end position="1331"/>
    </location>
</feature>
<keyword evidence="8 11" id="KW-1133">Transmembrane helix</keyword>
<keyword evidence="5" id="KW-0677">Repeat</keyword>
<feature type="transmembrane region" description="Helical" evidence="11">
    <location>
        <begin position="1198"/>
        <end position="1224"/>
    </location>
</feature>
<feature type="transmembrane region" description="Helical" evidence="11">
    <location>
        <begin position="1465"/>
        <end position="1487"/>
    </location>
</feature>
<proteinExistence type="inferred from homology"/>
<feature type="transmembrane region" description="Helical" evidence="11">
    <location>
        <begin position="629"/>
        <end position="648"/>
    </location>
</feature>
<evidence type="ECO:0000256" key="1">
    <source>
        <dbReference type="ARBA" id="ARBA00004141"/>
    </source>
</evidence>
<feature type="domain" description="ABC transporter" evidence="12">
    <location>
        <begin position="141"/>
        <end position="416"/>
    </location>
</feature>
<evidence type="ECO:0000256" key="9">
    <source>
        <dbReference type="ARBA" id="ARBA00023136"/>
    </source>
</evidence>
<evidence type="ECO:0000256" key="2">
    <source>
        <dbReference type="ARBA" id="ARBA00006012"/>
    </source>
</evidence>
<dbReference type="Gene3D" id="3.40.50.300">
    <property type="entry name" value="P-loop containing nucleotide triphosphate hydrolases"/>
    <property type="match status" value="2"/>
</dbReference>
<dbReference type="Pfam" id="PF00005">
    <property type="entry name" value="ABC_tran"/>
    <property type="match status" value="2"/>
</dbReference>
<evidence type="ECO:0000256" key="6">
    <source>
        <dbReference type="ARBA" id="ARBA00022741"/>
    </source>
</evidence>
<sequence>MGSSFHHESSDASAAASSFSMKEDNDEVELQWAAIERLPTFRRIRSSLFPKDGKEEREREVIDVAKLGAPERHVFIERLITRVEEDNLRLLKKLKERMERVGLELPIIEVRYHNLCVEAECEVVQGKPLPTLWNTIRSVISAVTSVGRCNMQRINTKILKDVSGIIKPSRMTLLLGPPGCGKTTLLQALAGNLIPSLEVIGDITYNGYRLSEFVPQKTSAYVSQYDLHISEMTVRETLDFSAHCQGIGSRTDTMKEISRREKQLGVIPDPDIDTYMKATSIKGSKGALQTDYILKILGLDTCADTNVGDAINRGISGGQKKRLTTGEMIIGPTKTLLMDEISNGLDTSTTFQIVTYLQQMAHITDATVIMSLLQPAPETFDLFDDIILMAEGKIVYHGPRSNVQEFFEHCGFRCPPRKGVADYLQEVISKKDQAQYWYHEDRPYSYVSIDKFRAAFKDFHVGQKLDEELCIPFNKNESHKGALSFNIYSLRKWELFKACMAREWLLMKRNSFIHIFKSGQLVVIALITTTVFIRTRMQVDMVHATYYIGSLFYALVRLLSNGIAELSFTVSRLAVFYKQRDLYFYPAWAYSIPTAILKIPFSLIDAFLWTVLTYYGIGYSPEPQRFFKQVLVLFLLHQVAISLFRLLASIARNPAVAATFGLFSLLVILLFSGFAIPLESLPTWIKWGFWISPMAYAEIGISLNEFLSPRWQKVSSNETLGHLVLRKRGLNFNQNYYWISVAALIGFWIIFNIAFTFALSYLKPAPGRSRATISHDRFSYLKAIEVSTNANQEKEPQSTHPLEAVTDTKTTGMVLPFEPKTLTFENVQYFVDTPKKLREQGFPEKRLQLLQDITGTFRPGILTALMGVSGAGKTTLMDVLCGRKTGGYIEGEIKIGGYPKVQETFARISGYCEQTDIHSPQLTIEESVMYSAWLRLPMQLDKQKRLDFVAEVLQMIELDGIKDSLVGIPGLSGLSPEQRKRLTIAVELISNPSIIFMDEPTSGLDARAAAIVMRVVKNIVQTNRTIVCTIHQPSIDIFEAFDELILMKRGGCIIYYGELGQHSNKLVEYFEGIPGVPKIKENYNPATWMLEVTNPTAEAQLRVDFASLYKESHLYRRNKELVKELSLPADASEELCFPTRFPQNGWEQFKACLWKQHLSYWRSPTYNFARLSVVTAASLLYGVLLWQKGQKIGTEQDLLNIMGSVYIFMIIIGMSSCSSVMPFVGTQRTVFYRERFAGMYSSWAYSLSQVIIEIPYIFLEAVLFSMITYPAINFYKSAYKVFWYLYTMFCTLLYFKYLGMMLVSLTPTSQVAAIFASFSYTLLSLFSGYLIPEPAYTLQNNDKAINFYKSAYKVLWFLYAMFCTLLYFKYLGLMLVSLTPTSQVAAIFASFSSTLLSLFSGYLIPEPQIPKWWVWAYWISPSSWSLKAIVTSQYADVNKVITAFGEQKTISAFLESQQGYKHQDLPIIAIVLLAFPLFFASIFAYCISKLNFQRSLSYCTLLLPCCAALPSSFAAI</sequence>
<feature type="transmembrane region" description="Helical" evidence="11">
    <location>
        <begin position="582"/>
        <end position="609"/>
    </location>
</feature>
<dbReference type="CDD" id="cd03232">
    <property type="entry name" value="ABCG_PDR_domain2"/>
    <property type="match status" value="1"/>
</dbReference>
<evidence type="ECO:0000256" key="5">
    <source>
        <dbReference type="ARBA" id="ARBA00022737"/>
    </source>
</evidence>
<evidence type="ECO:0000259" key="12">
    <source>
        <dbReference type="PROSITE" id="PS50893"/>
    </source>
</evidence>
<feature type="transmembrane region" description="Helical" evidence="11">
    <location>
        <begin position="512"/>
        <end position="533"/>
    </location>
</feature>
<keyword evidence="3" id="KW-0813">Transport</keyword>
<dbReference type="InterPro" id="IPR034003">
    <property type="entry name" value="ABCG_PDR_2"/>
</dbReference>
<evidence type="ECO:0000256" key="11">
    <source>
        <dbReference type="SAM" id="Phobius"/>
    </source>
</evidence>
<dbReference type="GO" id="GO:0140359">
    <property type="term" value="F:ABC-type transporter activity"/>
    <property type="evidence" value="ECO:0007669"/>
    <property type="project" value="InterPro"/>
</dbReference>
<evidence type="ECO:0000256" key="3">
    <source>
        <dbReference type="ARBA" id="ARBA00022448"/>
    </source>
</evidence>
<feature type="transmembrane region" description="Helical" evidence="11">
    <location>
        <begin position="1351"/>
        <end position="1372"/>
    </location>
</feature>
<evidence type="ECO:0000313" key="13">
    <source>
        <dbReference type="EMBL" id="GKV23288.1"/>
    </source>
</evidence>
<dbReference type="Proteomes" id="UP001054252">
    <property type="component" value="Unassembled WGS sequence"/>
</dbReference>
<feature type="compositionally biased region" description="Basic and acidic residues" evidence="10">
    <location>
        <begin position="1"/>
        <end position="10"/>
    </location>
</feature>
<name>A0AAV5KFB8_9ROSI</name>
<evidence type="ECO:0000256" key="8">
    <source>
        <dbReference type="ARBA" id="ARBA00022989"/>
    </source>
</evidence>
<feature type="transmembrane region" description="Helical" evidence="11">
    <location>
        <begin position="545"/>
        <end position="570"/>
    </location>
</feature>
<dbReference type="GO" id="GO:0016887">
    <property type="term" value="F:ATP hydrolysis activity"/>
    <property type="evidence" value="ECO:0007669"/>
    <property type="project" value="InterPro"/>
</dbReference>
<dbReference type="InterPro" id="IPR003593">
    <property type="entry name" value="AAA+_ATPase"/>
</dbReference>
<evidence type="ECO:0000256" key="7">
    <source>
        <dbReference type="ARBA" id="ARBA00022840"/>
    </source>
</evidence>
<keyword evidence="14" id="KW-1185">Reference proteome</keyword>
<keyword evidence="9 11" id="KW-0472">Membrane</keyword>
<dbReference type="Pfam" id="PF19055">
    <property type="entry name" value="ABC2_membrane_7"/>
    <property type="match status" value="2"/>
</dbReference>
<comment type="subcellular location">
    <subcellularLocation>
        <location evidence="1">Membrane</location>
        <topology evidence="1">Multi-pass membrane protein</topology>
    </subcellularLocation>
</comment>
<keyword evidence="7" id="KW-0067">ATP-binding</keyword>
<protein>
    <recommendedName>
        <fullName evidence="12">ABC transporter domain-containing protein</fullName>
    </recommendedName>
</protein>
<feature type="region of interest" description="Disordered" evidence="10">
    <location>
        <begin position="1"/>
        <end position="22"/>
    </location>
</feature>
<dbReference type="GO" id="GO:0005886">
    <property type="term" value="C:plasma membrane"/>
    <property type="evidence" value="ECO:0007669"/>
    <property type="project" value="UniProtKB-ARBA"/>
</dbReference>
<dbReference type="InterPro" id="IPR043926">
    <property type="entry name" value="ABCG_dom"/>
</dbReference>
<dbReference type="InterPro" id="IPR013581">
    <property type="entry name" value="PDR_assoc"/>
</dbReference>
<feature type="domain" description="ABC transporter" evidence="12">
    <location>
        <begin position="822"/>
        <end position="1075"/>
    </location>
</feature>
<evidence type="ECO:0000256" key="4">
    <source>
        <dbReference type="ARBA" id="ARBA00022692"/>
    </source>
</evidence>
<dbReference type="InterPro" id="IPR003439">
    <property type="entry name" value="ABC_transporter-like_ATP-bd"/>
</dbReference>
<feature type="compositionally biased region" description="Low complexity" evidence="10">
    <location>
        <begin position="11"/>
        <end position="20"/>
    </location>
</feature>
<feature type="transmembrane region" description="Helical" evidence="11">
    <location>
        <begin position="1281"/>
        <end position="1299"/>
    </location>
</feature>
<dbReference type="Pfam" id="PF01061">
    <property type="entry name" value="ABC2_membrane"/>
    <property type="match status" value="3"/>
</dbReference>
<dbReference type="PANTHER" id="PTHR19241">
    <property type="entry name" value="ATP-BINDING CASSETTE TRANSPORTER"/>
    <property type="match status" value="1"/>
</dbReference>
<dbReference type="GO" id="GO:0005524">
    <property type="term" value="F:ATP binding"/>
    <property type="evidence" value="ECO:0007669"/>
    <property type="project" value="UniProtKB-KW"/>
</dbReference>
<feature type="transmembrane region" description="Helical" evidence="11">
    <location>
        <begin position="1384"/>
        <end position="1404"/>
    </location>
</feature>
<dbReference type="FunFam" id="3.40.50.300:FF:000179">
    <property type="entry name" value="ABC transporter G family member 34"/>
    <property type="match status" value="1"/>
</dbReference>
<keyword evidence="4 11" id="KW-0812">Transmembrane</keyword>
<evidence type="ECO:0000313" key="14">
    <source>
        <dbReference type="Proteomes" id="UP001054252"/>
    </source>
</evidence>
<feature type="transmembrane region" description="Helical" evidence="11">
    <location>
        <begin position="736"/>
        <end position="762"/>
    </location>
</feature>
<feature type="transmembrane region" description="Helical" evidence="11">
    <location>
        <begin position="1245"/>
        <end position="1269"/>
    </location>
</feature>
<keyword evidence="6" id="KW-0547">Nucleotide-binding</keyword>
<gene>
    <name evidence="13" type="ORF">SLEP1_g33036</name>
</gene>
<evidence type="ECO:0000256" key="10">
    <source>
        <dbReference type="SAM" id="MobiDB-lite"/>
    </source>
</evidence>
<dbReference type="PROSITE" id="PS50893">
    <property type="entry name" value="ABC_TRANSPORTER_2"/>
    <property type="match status" value="2"/>
</dbReference>
<dbReference type="InterPro" id="IPR013525">
    <property type="entry name" value="ABC2_TM"/>
</dbReference>
<accession>A0AAV5KFB8</accession>
<feature type="transmembrane region" description="Helical" evidence="11">
    <location>
        <begin position="655"/>
        <end position="676"/>
    </location>
</feature>
<dbReference type="Pfam" id="PF08370">
    <property type="entry name" value="PDR_assoc"/>
    <property type="match status" value="1"/>
</dbReference>